<evidence type="ECO:0000313" key="2">
    <source>
        <dbReference type="EMBL" id="VEI12548.1"/>
    </source>
</evidence>
<gene>
    <name evidence="2" type="ORF">NCTC13354_00231</name>
</gene>
<protein>
    <recommendedName>
        <fullName evidence="4">Methionine aminopeptidase</fullName>
    </recommendedName>
</protein>
<evidence type="ECO:0000313" key="3">
    <source>
        <dbReference type="Proteomes" id="UP000269542"/>
    </source>
</evidence>
<dbReference type="AlphaFoldDB" id="A0A448PC79"/>
<reference evidence="2 3" key="1">
    <citation type="submission" date="2018-12" db="EMBL/GenBank/DDBJ databases">
        <authorList>
            <consortium name="Pathogen Informatics"/>
        </authorList>
    </citation>
    <scope>NUCLEOTIDE SEQUENCE [LARGE SCALE GENOMIC DNA]</scope>
    <source>
        <strain evidence="2 3">NCTC13354</strain>
    </source>
</reference>
<dbReference type="KEGG" id="tbw:NCTC13354_00231"/>
<keyword evidence="3" id="KW-1185">Reference proteome</keyword>
<sequence length="76" mass="8691">MAFWFNMVTGQVVESEEPPFAAAERMGPYPTHEDAHNAYLIAALRNVTADIEDEAATAADEDDFDRDQREWEEAWE</sequence>
<feature type="compositionally biased region" description="Acidic residues" evidence="1">
    <location>
        <begin position="52"/>
        <end position="65"/>
    </location>
</feature>
<dbReference type="EMBL" id="LR134476">
    <property type="protein sequence ID" value="VEI12548.1"/>
    <property type="molecule type" value="Genomic_DNA"/>
</dbReference>
<feature type="compositionally biased region" description="Basic and acidic residues" evidence="1">
    <location>
        <begin position="66"/>
        <end position="76"/>
    </location>
</feature>
<dbReference type="OrthoDB" id="3268477at2"/>
<evidence type="ECO:0008006" key="4">
    <source>
        <dbReference type="Google" id="ProtNLM"/>
    </source>
</evidence>
<name>A0A448PC79_9ACTO</name>
<dbReference type="Proteomes" id="UP000269542">
    <property type="component" value="Chromosome"/>
</dbReference>
<proteinExistence type="predicted"/>
<organism evidence="2 3">
    <name type="scientific">Trueperella bialowiezensis</name>
    <dbReference type="NCBI Taxonomy" id="312285"/>
    <lineage>
        <taxon>Bacteria</taxon>
        <taxon>Bacillati</taxon>
        <taxon>Actinomycetota</taxon>
        <taxon>Actinomycetes</taxon>
        <taxon>Actinomycetales</taxon>
        <taxon>Actinomycetaceae</taxon>
        <taxon>Trueperella</taxon>
    </lineage>
</organism>
<feature type="region of interest" description="Disordered" evidence="1">
    <location>
        <begin position="52"/>
        <end position="76"/>
    </location>
</feature>
<accession>A0A448PC79</accession>
<dbReference type="RefSeq" id="WP_126415745.1">
    <property type="nucleotide sequence ID" value="NZ_LR134476.1"/>
</dbReference>
<evidence type="ECO:0000256" key="1">
    <source>
        <dbReference type="SAM" id="MobiDB-lite"/>
    </source>
</evidence>